<dbReference type="RefSeq" id="WP_344472702.1">
    <property type="nucleotide sequence ID" value="NZ_BAAASB010000002.1"/>
</dbReference>
<evidence type="ECO:0000256" key="1">
    <source>
        <dbReference type="SAM" id="Phobius"/>
    </source>
</evidence>
<protein>
    <recommendedName>
        <fullName evidence="4">Integral membrane protein</fullName>
    </recommendedName>
</protein>
<reference evidence="3" key="1">
    <citation type="journal article" date="2019" name="Int. J. Syst. Evol. Microbiol.">
        <title>The Global Catalogue of Microorganisms (GCM) 10K type strain sequencing project: providing services to taxonomists for standard genome sequencing and annotation.</title>
        <authorList>
            <consortium name="The Broad Institute Genomics Platform"/>
            <consortium name="The Broad Institute Genome Sequencing Center for Infectious Disease"/>
            <person name="Wu L."/>
            <person name="Ma J."/>
        </authorList>
    </citation>
    <scope>NUCLEOTIDE SEQUENCE [LARGE SCALE GENOMIC DNA]</scope>
    <source>
        <strain evidence="3">PCU 266</strain>
    </source>
</reference>
<proteinExistence type="predicted"/>
<feature type="transmembrane region" description="Helical" evidence="1">
    <location>
        <begin position="96"/>
        <end position="117"/>
    </location>
</feature>
<evidence type="ECO:0000313" key="2">
    <source>
        <dbReference type="EMBL" id="MFC5150180.1"/>
    </source>
</evidence>
<feature type="transmembrane region" description="Helical" evidence="1">
    <location>
        <begin position="12"/>
        <end position="37"/>
    </location>
</feature>
<keyword evidence="1" id="KW-1133">Transmembrane helix</keyword>
<sequence>MLTTTDSLRNWFDIAVFTVLWFVLLAGSTGMGLAVVAPIELGVVTRSYANGSTIYLGDGPHQHWYAIGVTLGILWLAALGKYFLRYLGEDHPRITAAALTHIPVGAGISATVLYHLGHGDEHAASAAYLATGGLVLALLLWLATRAKWNAQERRRRAQAAANNTRGARGRR</sequence>
<gene>
    <name evidence="2" type="ORF">ACFPRH_00365</name>
</gene>
<keyword evidence="3" id="KW-1185">Reference proteome</keyword>
<keyword evidence="1" id="KW-0472">Membrane</keyword>
<feature type="transmembrane region" description="Helical" evidence="1">
    <location>
        <begin position="123"/>
        <end position="144"/>
    </location>
</feature>
<evidence type="ECO:0008006" key="4">
    <source>
        <dbReference type="Google" id="ProtNLM"/>
    </source>
</evidence>
<feature type="transmembrane region" description="Helical" evidence="1">
    <location>
        <begin position="64"/>
        <end position="84"/>
    </location>
</feature>
<dbReference type="Proteomes" id="UP001596160">
    <property type="component" value="Unassembled WGS sequence"/>
</dbReference>
<name>A0ABW0AC79_9ACTN</name>
<accession>A0ABW0AC79</accession>
<organism evidence="2 3">
    <name type="scientific">Streptomyces amakusaensis</name>
    <dbReference type="NCBI Taxonomy" id="67271"/>
    <lineage>
        <taxon>Bacteria</taxon>
        <taxon>Bacillati</taxon>
        <taxon>Actinomycetota</taxon>
        <taxon>Actinomycetes</taxon>
        <taxon>Kitasatosporales</taxon>
        <taxon>Streptomycetaceae</taxon>
        <taxon>Streptomyces</taxon>
    </lineage>
</organism>
<keyword evidence="1" id="KW-0812">Transmembrane</keyword>
<dbReference type="EMBL" id="JBHSKP010000001">
    <property type="protein sequence ID" value="MFC5150180.1"/>
    <property type="molecule type" value="Genomic_DNA"/>
</dbReference>
<comment type="caution">
    <text evidence="2">The sequence shown here is derived from an EMBL/GenBank/DDBJ whole genome shotgun (WGS) entry which is preliminary data.</text>
</comment>
<evidence type="ECO:0000313" key="3">
    <source>
        <dbReference type="Proteomes" id="UP001596160"/>
    </source>
</evidence>